<keyword evidence="4" id="KW-0288">FMN</keyword>
<dbReference type="Pfam" id="PF03060">
    <property type="entry name" value="NMO"/>
    <property type="match status" value="1"/>
</dbReference>
<dbReference type="Proteomes" id="UP001198220">
    <property type="component" value="Unassembled WGS sequence"/>
</dbReference>
<evidence type="ECO:0000313" key="6">
    <source>
        <dbReference type="EMBL" id="MCC2125060.1"/>
    </source>
</evidence>
<dbReference type="Gene3D" id="3.20.20.70">
    <property type="entry name" value="Aldolase class I"/>
    <property type="match status" value="1"/>
</dbReference>
<gene>
    <name evidence="6" type="ORF">LKD36_02570</name>
</gene>
<protein>
    <recommendedName>
        <fullName evidence="2">Probable nitronate monooxygenase</fullName>
    </recommendedName>
</protein>
<dbReference type="AlphaFoldDB" id="A0AAE3DAG1"/>
<comment type="function">
    <text evidence="1">Nitronate monooxygenase that uses molecular oxygen to catalyze the oxidative denitrification of alkyl nitronates. Acts on propionate 3-nitronate (P3N), the presumed physiological substrate. Probably functions in the detoxification of P3N, a metabolic poison produced by plants and fungi as a defense mechanism.</text>
</comment>
<accession>A0AAE3DAG1</accession>
<dbReference type="CDD" id="cd04730">
    <property type="entry name" value="NPD_like"/>
    <property type="match status" value="1"/>
</dbReference>
<evidence type="ECO:0000256" key="4">
    <source>
        <dbReference type="ARBA" id="ARBA00022643"/>
    </source>
</evidence>
<name>A0AAE3DAG1_9FIRM</name>
<sequence length="364" mass="39524">MKVKPLQIGNKIARLPLIQGGMGVGVSLSRLAGAVAKAGGVGIISTAQIGFEEPDFAEDSKTANLRAMRQELEKARTIARDVDGKCPGLVGFNIMVATRDYEDYVRTAADAGADVIISGAGLPVDMPAYVEGTDTKIAPIVSSEKAARIILKRWDKRFHRTADFLVIEGAHAGGHLGFSKEQLSHLYESDYDSQYDEEIRRIIICAKEYADKYQTSIPVVVAGGIMHENQVRHVLELGADGIQVATPFVTTEECDAADAFKQAYVDARPEDIEIVISPVGMPARAIHNPFLEKISHGKECITKCYRCLEKCNPKEAPYCITQALIRAVKGDVNDGLIFCGDNAAYLDHIGTVPEVIKMLFGSAE</sequence>
<dbReference type="EMBL" id="JAJEPS010000001">
    <property type="protein sequence ID" value="MCC2125060.1"/>
    <property type="molecule type" value="Genomic_DNA"/>
</dbReference>
<reference evidence="6 7" key="1">
    <citation type="submission" date="2021-10" db="EMBL/GenBank/DDBJ databases">
        <title>Anaerobic single-cell dispensing facilitates the cultivation of human gut bacteria.</title>
        <authorList>
            <person name="Afrizal A."/>
        </authorList>
    </citation>
    <scope>NUCLEOTIDE SEQUENCE [LARGE SCALE GENOMIC DNA]</scope>
    <source>
        <strain evidence="6 7">CLA-AA-H276</strain>
    </source>
</reference>
<dbReference type="InterPro" id="IPR004136">
    <property type="entry name" value="NMO"/>
</dbReference>
<dbReference type="PANTHER" id="PTHR32332:SF18">
    <property type="entry name" value="2-NITROPROPANE DIOXYGENASE"/>
    <property type="match status" value="1"/>
</dbReference>
<evidence type="ECO:0000256" key="5">
    <source>
        <dbReference type="ARBA" id="ARBA00023002"/>
    </source>
</evidence>
<dbReference type="RefSeq" id="WP_308458538.1">
    <property type="nucleotide sequence ID" value="NZ_JAJEPS010000001.1"/>
</dbReference>
<dbReference type="InterPro" id="IPR013785">
    <property type="entry name" value="Aldolase_TIM"/>
</dbReference>
<dbReference type="PANTHER" id="PTHR32332">
    <property type="entry name" value="2-NITROPROPANE DIOXYGENASE"/>
    <property type="match status" value="1"/>
</dbReference>
<dbReference type="GO" id="GO:0018580">
    <property type="term" value="F:nitronate monooxygenase activity"/>
    <property type="evidence" value="ECO:0007669"/>
    <property type="project" value="InterPro"/>
</dbReference>
<evidence type="ECO:0000313" key="7">
    <source>
        <dbReference type="Proteomes" id="UP001198220"/>
    </source>
</evidence>
<evidence type="ECO:0000256" key="3">
    <source>
        <dbReference type="ARBA" id="ARBA00022630"/>
    </source>
</evidence>
<comment type="caution">
    <text evidence="6">The sequence shown here is derived from an EMBL/GenBank/DDBJ whole genome shotgun (WGS) entry which is preliminary data.</text>
</comment>
<keyword evidence="6" id="KW-0503">Monooxygenase</keyword>
<organism evidence="6 7">
    <name type="scientific">Hominiventricola filiformis</name>
    <dbReference type="NCBI Taxonomy" id="2885352"/>
    <lineage>
        <taxon>Bacteria</taxon>
        <taxon>Bacillati</taxon>
        <taxon>Bacillota</taxon>
        <taxon>Clostridia</taxon>
        <taxon>Lachnospirales</taxon>
        <taxon>Lachnospiraceae</taxon>
        <taxon>Hominiventricola</taxon>
    </lineage>
</organism>
<keyword evidence="3" id="KW-0285">Flavoprotein</keyword>
<proteinExistence type="predicted"/>
<evidence type="ECO:0000256" key="1">
    <source>
        <dbReference type="ARBA" id="ARBA00003535"/>
    </source>
</evidence>
<keyword evidence="7" id="KW-1185">Reference proteome</keyword>
<dbReference type="SUPFAM" id="SSF51412">
    <property type="entry name" value="Inosine monophosphate dehydrogenase (IMPDH)"/>
    <property type="match status" value="1"/>
</dbReference>
<keyword evidence="5" id="KW-0560">Oxidoreductase</keyword>
<evidence type="ECO:0000256" key="2">
    <source>
        <dbReference type="ARBA" id="ARBA00013457"/>
    </source>
</evidence>